<accession>A0A1G2PV72</accession>
<organism evidence="2 3">
    <name type="scientific">Candidatus Terrybacteria bacterium RIFCSPLOWO2_01_FULL_40_23</name>
    <dbReference type="NCBI Taxonomy" id="1802366"/>
    <lineage>
        <taxon>Bacteria</taxon>
        <taxon>Candidatus Terryibacteriota</taxon>
    </lineage>
</organism>
<dbReference type="EMBL" id="MHSW01000021">
    <property type="protein sequence ID" value="OHA51531.1"/>
    <property type="molecule type" value="Genomic_DNA"/>
</dbReference>
<evidence type="ECO:0000313" key="2">
    <source>
        <dbReference type="EMBL" id="OHA51531.1"/>
    </source>
</evidence>
<feature type="domain" description="DOD-type homing endonuclease" evidence="1">
    <location>
        <begin position="155"/>
        <end position="304"/>
    </location>
</feature>
<dbReference type="InterPro" id="IPR004042">
    <property type="entry name" value="Intein_endonuc_central"/>
</dbReference>
<dbReference type="SUPFAM" id="SSF47413">
    <property type="entry name" value="lambda repressor-like DNA-binding domains"/>
    <property type="match status" value="1"/>
</dbReference>
<sequence length="342" mass="39656">MIMAIIGDMAEMLIDKRVIFPRNKQRQFILLAKEKINISWGAMAEMLNVSSRTLTDWKREKFSIPLGAITALSKKSGIKIPYNIEIKEPFWYVHKGARLGGLARYKKYGSIGSSEKRIAQWRSWWEKEGRFRKNTINNTPLSFKKPKPSDKLSELVGIIIGDGGISKYQISITLHHKDDAEYMIFVINLIKDLFEVTPAVYHDAKDSVNNIVISRKNLVKFCVEKLDLKIGNKIRQQVDIPEWIKRNKKFQIACVRGLIDTDGSVIIHKYGVNGKLYNYKKLQFTSLSRPLLLSVYKILKDLEVNPRLARQKEVWIDSKMSVKKYFDIVGSHNLKHLNRYRN</sequence>
<dbReference type="AlphaFoldDB" id="A0A1G2PV72"/>
<dbReference type="Pfam" id="PF14528">
    <property type="entry name" value="LAGLIDADG_3"/>
    <property type="match status" value="1"/>
</dbReference>
<dbReference type="SUPFAM" id="SSF55608">
    <property type="entry name" value="Homing endonucleases"/>
    <property type="match status" value="2"/>
</dbReference>
<dbReference type="GO" id="GO:0003677">
    <property type="term" value="F:DNA binding"/>
    <property type="evidence" value="ECO:0007669"/>
    <property type="project" value="InterPro"/>
</dbReference>
<dbReference type="InterPro" id="IPR010982">
    <property type="entry name" value="Lambda_DNA-bd_dom_sf"/>
</dbReference>
<dbReference type="GO" id="GO:0004519">
    <property type="term" value="F:endonuclease activity"/>
    <property type="evidence" value="ECO:0007669"/>
    <property type="project" value="InterPro"/>
</dbReference>
<dbReference type="PROSITE" id="PS50819">
    <property type="entry name" value="INTEIN_ENDONUCLEASE"/>
    <property type="match status" value="1"/>
</dbReference>
<gene>
    <name evidence="2" type="ORF">A3A97_03680</name>
</gene>
<evidence type="ECO:0000259" key="1">
    <source>
        <dbReference type="PROSITE" id="PS50819"/>
    </source>
</evidence>
<reference evidence="2 3" key="1">
    <citation type="journal article" date="2016" name="Nat. Commun.">
        <title>Thousands of microbial genomes shed light on interconnected biogeochemical processes in an aquifer system.</title>
        <authorList>
            <person name="Anantharaman K."/>
            <person name="Brown C.T."/>
            <person name="Hug L.A."/>
            <person name="Sharon I."/>
            <person name="Castelle C.J."/>
            <person name="Probst A.J."/>
            <person name="Thomas B.C."/>
            <person name="Singh A."/>
            <person name="Wilkins M.J."/>
            <person name="Karaoz U."/>
            <person name="Brodie E.L."/>
            <person name="Williams K.H."/>
            <person name="Hubbard S.S."/>
            <person name="Banfield J.F."/>
        </authorList>
    </citation>
    <scope>NUCLEOTIDE SEQUENCE [LARGE SCALE GENOMIC DNA]</scope>
</reference>
<evidence type="ECO:0000313" key="3">
    <source>
        <dbReference type="Proteomes" id="UP000176951"/>
    </source>
</evidence>
<dbReference type="Gene3D" id="3.10.28.10">
    <property type="entry name" value="Homing endonucleases"/>
    <property type="match status" value="1"/>
</dbReference>
<comment type="caution">
    <text evidence="2">The sequence shown here is derived from an EMBL/GenBank/DDBJ whole genome shotgun (WGS) entry which is preliminary data.</text>
</comment>
<dbReference type="InterPro" id="IPR004860">
    <property type="entry name" value="LAGLIDADG_dom"/>
</dbReference>
<proteinExistence type="predicted"/>
<dbReference type="InterPro" id="IPR027434">
    <property type="entry name" value="Homing_endonucl"/>
</dbReference>
<name>A0A1G2PV72_9BACT</name>
<dbReference type="Proteomes" id="UP000176951">
    <property type="component" value="Unassembled WGS sequence"/>
</dbReference>
<protein>
    <recommendedName>
        <fullName evidence="1">DOD-type homing endonuclease domain-containing protein</fullName>
    </recommendedName>
</protein>